<protein>
    <submittedName>
        <fullName evidence="1">Uncharacterized protein</fullName>
    </submittedName>
</protein>
<gene>
    <name evidence="1" type="ORF">GLOIN_2v1846829</name>
</gene>
<proteinExistence type="predicted"/>
<reference evidence="1 2" key="2">
    <citation type="journal article" date="2018" name="New Phytol.">
        <title>High intraspecific genome diversity in the model arbuscular mycorrhizal symbiont Rhizophagus irregularis.</title>
        <authorList>
            <person name="Chen E.C.H."/>
            <person name="Morin E."/>
            <person name="Beaudet D."/>
            <person name="Noel J."/>
            <person name="Yildirir G."/>
            <person name="Ndikumana S."/>
            <person name="Charron P."/>
            <person name="St-Onge C."/>
            <person name="Giorgi J."/>
            <person name="Kruger M."/>
            <person name="Marton T."/>
            <person name="Ropars J."/>
            <person name="Grigoriev I.V."/>
            <person name="Hainaut M."/>
            <person name="Henrissat B."/>
            <person name="Roux C."/>
            <person name="Martin F."/>
            <person name="Corradi N."/>
        </authorList>
    </citation>
    <scope>NUCLEOTIDE SEQUENCE [LARGE SCALE GENOMIC DNA]</scope>
    <source>
        <strain evidence="1 2">DAOM 197198</strain>
    </source>
</reference>
<accession>A0A2P4P8U2</accession>
<dbReference type="EMBL" id="AUPC02000324">
    <property type="protein sequence ID" value="POG61810.1"/>
    <property type="molecule type" value="Genomic_DNA"/>
</dbReference>
<organism evidence="1 2">
    <name type="scientific">Rhizophagus irregularis (strain DAOM 181602 / DAOM 197198 / MUCL 43194)</name>
    <name type="common">Arbuscular mycorrhizal fungus</name>
    <name type="synonym">Glomus intraradices</name>
    <dbReference type="NCBI Taxonomy" id="747089"/>
    <lineage>
        <taxon>Eukaryota</taxon>
        <taxon>Fungi</taxon>
        <taxon>Fungi incertae sedis</taxon>
        <taxon>Mucoromycota</taxon>
        <taxon>Glomeromycotina</taxon>
        <taxon>Glomeromycetes</taxon>
        <taxon>Glomerales</taxon>
        <taxon>Glomeraceae</taxon>
        <taxon>Rhizophagus</taxon>
    </lineage>
</organism>
<dbReference type="VEuPathDB" id="FungiDB:RhiirFUN_010785"/>
<evidence type="ECO:0000313" key="1">
    <source>
        <dbReference type="EMBL" id="POG61810.1"/>
    </source>
</evidence>
<name>A0A2P4P8U2_RHIID</name>
<dbReference type="Proteomes" id="UP000018888">
    <property type="component" value="Unassembled WGS sequence"/>
</dbReference>
<evidence type="ECO:0000313" key="2">
    <source>
        <dbReference type="Proteomes" id="UP000018888"/>
    </source>
</evidence>
<dbReference type="AlphaFoldDB" id="A0A2P4P8U2"/>
<sequence length="255" mass="30308">MDNTFLTSSPVQYQRYYSYRTDKPRSLTPPPLPPKPVALMGGLERYPMRRSASAPEISAYRFERSHVLIDAEEYFNSVWEAVRNDGTPDDKKFLDIVPRGKTYHFINGKLIESNYVSNQFYVENRHNIYFATTWAEAKRNQLYGRLCTVVYLATFRVLYQQGYVIIRDTTWYNMLKWLQNPEFYLIDKKYNFENIIRISDCGKYRGKSVEIERICNSLPLKFLYYSYINKKDVTINFSDLDDNCELVRRIFQISP</sequence>
<keyword evidence="2" id="KW-1185">Reference proteome</keyword>
<reference evidence="1 2" key="1">
    <citation type="journal article" date="2013" name="Proc. Natl. Acad. Sci. U.S.A.">
        <title>Genome of an arbuscular mycorrhizal fungus provides insight into the oldest plant symbiosis.</title>
        <authorList>
            <person name="Tisserant E."/>
            <person name="Malbreil M."/>
            <person name="Kuo A."/>
            <person name="Kohler A."/>
            <person name="Symeonidi A."/>
            <person name="Balestrini R."/>
            <person name="Charron P."/>
            <person name="Duensing N."/>
            <person name="Frei Dit Frey N."/>
            <person name="Gianinazzi-Pearson V."/>
            <person name="Gilbert L.B."/>
            <person name="Handa Y."/>
            <person name="Herr J.R."/>
            <person name="Hijri M."/>
            <person name="Koul R."/>
            <person name="Kawaguchi M."/>
            <person name="Krajinski F."/>
            <person name="Lammers P.J."/>
            <person name="Masclaux F.G."/>
            <person name="Murat C."/>
            <person name="Morin E."/>
            <person name="Ndikumana S."/>
            <person name="Pagni M."/>
            <person name="Petitpierre D."/>
            <person name="Requena N."/>
            <person name="Rosikiewicz P."/>
            <person name="Riley R."/>
            <person name="Saito K."/>
            <person name="San Clemente H."/>
            <person name="Shapiro H."/>
            <person name="van Tuinen D."/>
            <person name="Becard G."/>
            <person name="Bonfante P."/>
            <person name="Paszkowski U."/>
            <person name="Shachar-Hill Y.Y."/>
            <person name="Tuskan G.A."/>
            <person name="Young P.W."/>
            <person name="Sanders I.R."/>
            <person name="Henrissat B."/>
            <person name="Rensing S.A."/>
            <person name="Grigoriev I.V."/>
            <person name="Corradi N."/>
            <person name="Roux C."/>
            <person name="Martin F."/>
        </authorList>
    </citation>
    <scope>NUCLEOTIDE SEQUENCE [LARGE SCALE GENOMIC DNA]</scope>
    <source>
        <strain evidence="1 2">DAOM 197198</strain>
    </source>
</reference>
<comment type="caution">
    <text evidence="1">The sequence shown here is derived from an EMBL/GenBank/DDBJ whole genome shotgun (WGS) entry which is preliminary data.</text>
</comment>